<reference evidence="4" key="3">
    <citation type="submission" date="2019-07" db="EMBL/GenBank/DDBJ databases">
        <authorList>
            <person name="Seetharam A."/>
            <person name="Woodhouse M."/>
            <person name="Cannon E."/>
        </authorList>
    </citation>
    <scope>NUCLEOTIDE SEQUENCE [LARGE SCALE GENOMIC DNA]</scope>
    <source>
        <strain evidence="4">cv. B73</strain>
    </source>
</reference>
<evidence type="ECO:0000313" key="5">
    <source>
        <dbReference type="Proteomes" id="UP000007305"/>
    </source>
</evidence>
<keyword evidence="6" id="KW-1267">Proteomics identification</keyword>
<evidence type="ECO:0000313" key="3">
    <source>
        <dbReference type="EMBL" id="AQL02678.1"/>
    </source>
</evidence>
<evidence type="ECO:0000256" key="2">
    <source>
        <dbReference type="ARBA" id="ARBA00022679"/>
    </source>
</evidence>
<sequence length="490" mass="53730">MATINFTVHRRPAVLVAPASPTPRELKRLSDFDDQESLRFRIPVIHFYQRKESMAMGCSGDPAVVIRDAVARALVPYYPFAGRLREHDGGKLAVDCTGEGVLFVEADADVCLEQFGDVLLPPFPCLEELIFDDAPPAAAGAAILHTPLLLIQVTRLACGGFVLALRLNHTMADALGLTQFLGAVAELARGVAQAPTVRPVWERHLLEGQRNPPRIISDGLDLWYEAEMADDDGDNIIPSSLNLKDDDMALRSFFFGPGEIAAIRDQLSPDLRKRASRFDVIAGWLWKHRTMALAPDYSADEPMLMLVVVNARGRDREATGCAGIPTGYYGNAFAIPVAVSTSGKLCANPVSYAVGLVKEAKDKVDMEYMRSAANLIVHRGRRSPRFTVGMYSLTDETKARFHDLDFGWGRPVYGGPAEAVGTPALPWLSSFILPFKNASGEDGAVVPVCLPRLAMDRLVDEMGKMRRRRSPAEVQQPRHGFPVIVKRSAL</sequence>
<dbReference type="EnsemblPlants" id="Zm00001eb379330_T001">
    <property type="protein sequence ID" value="Zm00001eb379330_P001"/>
    <property type="gene ID" value="Zm00001eb379330"/>
</dbReference>
<keyword evidence="5" id="KW-1185">Reference proteome</keyword>
<dbReference type="InterPro" id="IPR023213">
    <property type="entry name" value="CAT-like_dom_sf"/>
</dbReference>
<organism evidence="3">
    <name type="scientific">Zea mays</name>
    <name type="common">Maize</name>
    <dbReference type="NCBI Taxonomy" id="4577"/>
    <lineage>
        <taxon>Eukaryota</taxon>
        <taxon>Viridiplantae</taxon>
        <taxon>Streptophyta</taxon>
        <taxon>Embryophyta</taxon>
        <taxon>Tracheophyta</taxon>
        <taxon>Spermatophyta</taxon>
        <taxon>Magnoliopsida</taxon>
        <taxon>Liliopsida</taxon>
        <taxon>Poales</taxon>
        <taxon>Poaceae</taxon>
        <taxon>PACMAD clade</taxon>
        <taxon>Panicoideae</taxon>
        <taxon>Andropogonodae</taxon>
        <taxon>Andropogoneae</taxon>
        <taxon>Tripsacinae</taxon>
        <taxon>Zea</taxon>
    </lineage>
</organism>
<dbReference type="Gramene" id="Zm00001eb379330_T001">
    <property type="protein sequence ID" value="Zm00001eb379330_P001"/>
    <property type="gene ID" value="Zm00001eb379330"/>
</dbReference>
<dbReference type="PaxDb" id="4577-GRMZM2G037591_P01"/>
<proteinExistence type="evidence at protein level"/>
<dbReference type="HOGENOM" id="CLU_014546_2_2_1"/>
<dbReference type="Pfam" id="PF02458">
    <property type="entry name" value="Transferase"/>
    <property type="match status" value="1"/>
</dbReference>
<reference evidence="5" key="1">
    <citation type="journal article" date="2009" name="Science">
        <title>The B73 maize genome: complexity, diversity, and dynamics.</title>
        <authorList>
            <person name="Schnable P.S."/>
            <person name="Ware D."/>
            <person name="Fulton R.S."/>
            <person name="Stein J.C."/>
            <person name="Wei F."/>
            <person name="Pasternak S."/>
            <person name="Liang C."/>
            <person name="Zhang J."/>
            <person name="Fulton L."/>
            <person name="Graves T.A."/>
            <person name="Minx P."/>
            <person name="Reily A.D."/>
            <person name="Courtney L."/>
            <person name="Kruchowski S.S."/>
            <person name="Tomlinson C."/>
            <person name="Strong C."/>
            <person name="Delehaunty K."/>
            <person name="Fronick C."/>
            <person name="Courtney B."/>
            <person name="Rock S.M."/>
            <person name="Belter E."/>
            <person name="Du F."/>
            <person name="Kim K."/>
            <person name="Abbott R.M."/>
            <person name="Cotton M."/>
            <person name="Levy A."/>
            <person name="Marchetto P."/>
            <person name="Ochoa K."/>
            <person name="Jackson S.M."/>
            <person name="Gillam B."/>
            <person name="Chen W."/>
            <person name="Yan L."/>
            <person name="Higginbotham J."/>
            <person name="Cardenas M."/>
            <person name="Waligorski J."/>
            <person name="Applebaum E."/>
            <person name="Phelps L."/>
            <person name="Falcone J."/>
            <person name="Kanchi K."/>
            <person name="Thane T."/>
            <person name="Scimone A."/>
            <person name="Thane N."/>
            <person name="Henke J."/>
            <person name="Wang T."/>
            <person name="Ruppert J."/>
            <person name="Shah N."/>
            <person name="Rotter K."/>
            <person name="Hodges J."/>
            <person name="Ingenthron E."/>
            <person name="Cordes M."/>
            <person name="Kohlberg S."/>
            <person name="Sgro J."/>
            <person name="Delgado B."/>
            <person name="Mead K."/>
            <person name="Chinwalla A."/>
            <person name="Leonard S."/>
            <person name="Crouse K."/>
            <person name="Collura K."/>
            <person name="Kudrna D."/>
            <person name="Currie J."/>
            <person name="He R."/>
            <person name="Angelova A."/>
            <person name="Rajasekar S."/>
            <person name="Mueller T."/>
            <person name="Lomeli R."/>
            <person name="Scara G."/>
            <person name="Ko A."/>
            <person name="Delaney K."/>
            <person name="Wissotski M."/>
            <person name="Lopez G."/>
            <person name="Campos D."/>
            <person name="Braidotti M."/>
            <person name="Ashley E."/>
            <person name="Golser W."/>
            <person name="Kim H."/>
            <person name="Lee S."/>
            <person name="Lin J."/>
            <person name="Dujmic Z."/>
            <person name="Kim W."/>
            <person name="Talag J."/>
            <person name="Zuccolo A."/>
            <person name="Fan C."/>
            <person name="Sebastian A."/>
            <person name="Kramer M."/>
            <person name="Spiegel L."/>
            <person name="Nascimento L."/>
            <person name="Zutavern T."/>
            <person name="Miller B."/>
            <person name="Ambroise C."/>
            <person name="Muller S."/>
            <person name="Spooner W."/>
            <person name="Narechania A."/>
            <person name="Ren L."/>
            <person name="Wei S."/>
            <person name="Kumari S."/>
            <person name="Faga B."/>
            <person name="Levy M.J."/>
            <person name="McMahan L."/>
            <person name="Van Buren P."/>
            <person name="Vaughn M.W."/>
            <person name="Ying K."/>
            <person name="Yeh C.-T."/>
            <person name="Emrich S.J."/>
            <person name="Jia Y."/>
            <person name="Kalyanaraman A."/>
            <person name="Hsia A.-P."/>
            <person name="Barbazuk W.B."/>
            <person name="Baucom R.S."/>
            <person name="Brutnell T.P."/>
            <person name="Carpita N.C."/>
            <person name="Chaparro C."/>
            <person name="Chia J.-M."/>
            <person name="Deragon J.-M."/>
            <person name="Estill J.C."/>
            <person name="Fu Y."/>
            <person name="Jeddeloh J.A."/>
            <person name="Han Y."/>
            <person name="Lee H."/>
            <person name="Li P."/>
            <person name="Lisch D.R."/>
            <person name="Liu S."/>
            <person name="Liu Z."/>
            <person name="Nagel D.H."/>
            <person name="McCann M.C."/>
            <person name="SanMiguel P."/>
            <person name="Myers A.M."/>
            <person name="Nettleton D."/>
            <person name="Nguyen J."/>
            <person name="Penning B.W."/>
            <person name="Ponnala L."/>
            <person name="Schneider K.L."/>
            <person name="Schwartz D.C."/>
            <person name="Sharma A."/>
            <person name="Soderlund C."/>
            <person name="Springer N.M."/>
            <person name="Sun Q."/>
            <person name="Wang H."/>
            <person name="Waterman M."/>
            <person name="Westerman R."/>
            <person name="Wolfgruber T.K."/>
            <person name="Yang L."/>
            <person name="Yu Y."/>
            <person name="Zhang L."/>
            <person name="Zhou S."/>
            <person name="Zhu Q."/>
            <person name="Bennetzen J.L."/>
            <person name="Dawe R.K."/>
            <person name="Jiang J."/>
            <person name="Jiang N."/>
            <person name="Presting G.G."/>
            <person name="Wessler S.R."/>
            <person name="Aluru S."/>
            <person name="Martienssen R.A."/>
            <person name="Clifton S.W."/>
            <person name="McCombie W.R."/>
            <person name="Wing R.A."/>
            <person name="Wilson R.K."/>
        </authorList>
    </citation>
    <scope>NUCLEOTIDE SEQUENCE [LARGE SCALE GENOMIC DNA]</scope>
    <source>
        <strain evidence="5">cv. B73</strain>
    </source>
</reference>
<dbReference type="OMA" id="AEMRMIC"/>
<dbReference type="Gene3D" id="3.30.559.10">
    <property type="entry name" value="Chloramphenicol acetyltransferase-like domain"/>
    <property type="match status" value="2"/>
</dbReference>
<dbReference type="GeneID" id="103639852"/>
<dbReference type="InterPro" id="IPR050898">
    <property type="entry name" value="Plant_acyltransferase"/>
</dbReference>
<keyword evidence="2 3" id="KW-0808">Transferase</keyword>
<dbReference type="GO" id="GO:0016747">
    <property type="term" value="F:acyltransferase activity, transferring groups other than amino-acyl groups"/>
    <property type="evidence" value="ECO:0000318"/>
    <property type="project" value="GO_Central"/>
</dbReference>
<dbReference type="STRING" id="4577.K7VFQ9"/>
<dbReference type="EMBL" id="CM000785">
    <property type="protein sequence ID" value="AQL02678.1"/>
    <property type="molecule type" value="Genomic_DNA"/>
</dbReference>
<name>K7VFQ9_MAIZE</name>
<evidence type="ECO:0000256" key="1">
    <source>
        <dbReference type="ARBA" id="ARBA00009861"/>
    </source>
</evidence>
<dbReference type="KEGG" id="zma:103639852"/>
<dbReference type="SMR" id="K7VFQ9"/>
<dbReference type="PANTHER" id="PTHR31147:SF66">
    <property type="entry name" value="OS05G0315700 PROTEIN"/>
    <property type="match status" value="1"/>
</dbReference>
<dbReference type="RefSeq" id="XP_008660766.1">
    <property type="nucleotide sequence ID" value="XM_008662544.2"/>
</dbReference>
<accession>K7VFQ9</accession>
<gene>
    <name evidence="4" type="primary">LOC103639852</name>
    <name evidence="3" type="ORF">ZEAMMB73_Zm00001d045584</name>
</gene>
<dbReference type="Proteomes" id="UP000007305">
    <property type="component" value="Chromosome 9"/>
</dbReference>
<reference evidence="3" key="2">
    <citation type="submission" date="2015-12" db="EMBL/GenBank/DDBJ databases">
        <title>Update maize B73 reference genome by single molecule sequencing technologies.</title>
        <authorList>
            <consortium name="Maize Genome Sequencing Project"/>
            <person name="Ware D."/>
        </authorList>
    </citation>
    <scope>NUCLEOTIDE SEQUENCE</scope>
    <source>
        <tissue evidence="3">Seedling</tissue>
    </source>
</reference>
<evidence type="ECO:0007829" key="6">
    <source>
        <dbReference type="PeptideAtlas" id="K7VFQ9"/>
    </source>
</evidence>
<dbReference type="PANTHER" id="PTHR31147">
    <property type="entry name" value="ACYL TRANSFERASE 4"/>
    <property type="match status" value="1"/>
</dbReference>
<comment type="similarity">
    <text evidence="1">Belongs to the plant acyltransferase family.</text>
</comment>
<protein>
    <submittedName>
        <fullName evidence="3">(Z)-3-hexen-1-ol acetyltransferase</fullName>
    </submittedName>
</protein>
<evidence type="ECO:0000313" key="4">
    <source>
        <dbReference type="EnsemblPlants" id="Zm00001eb379330_P001"/>
    </source>
</evidence>
<dbReference type="AlphaFoldDB" id="K7VFQ9"/>
<dbReference type="eggNOG" id="ENOG502QUSI">
    <property type="taxonomic scope" value="Eukaryota"/>
</dbReference>
<dbReference type="OrthoDB" id="676287at2759"/>
<dbReference type="ExpressionAtlas" id="K7VFQ9">
    <property type="expression patterns" value="baseline"/>
</dbReference>
<reference evidence="4" key="4">
    <citation type="submission" date="2021-05" db="UniProtKB">
        <authorList>
            <consortium name="EnsemblPlants"/>
        </authorList>
    </citation>
    <scope>IDENTIFICATION</scope>
    <source>
        <strain evidence="4">cv. B73</strain>
    </source>
</reference>